<dbReference type="PANTHER" id="PTHR37312:SF1">
    <property type="entry name" value="MEMBRANE-BOUND ACYLTRANSFERASE YKRP-RELATED"/>
    <property type="match status" value="1"/>
</dbReference>
<dbReference type="GO" id="GO:0016746">
    <property type="term" value="F:acyltransferase activity"/>
    <property type="evidence" value="ECO:0007669"/>
    <property type="project" value="UniProtKB-KW"/>
</dbReference>
<feature type="transmembrane region" description="Helical" evidence="1">
    <location>
        <begin position="267"/>
        <end position="285"/>
    </location>
</feature>
<evidence type="ECO:0000256" key="1">
    <source>
        <dbReference type="SAM" id="Phobius"/>
    </source>
</evidence>
<organism evidence="3 4">
    <name type="scientific">Uliginosibacterium paludis</name>
    <dbReference type="NCBI Taxonomy" id="1615952"/>
    <lineage>
        <taxon>Bacteria</taxon>
        <taxon>Pseudomonadati</taxon>
        <taxon>Pseudomonadota</taxon>
        <taxon>Betaproteobacteria</taxon>
        <taxon>Rhodocyclales</taxon>
        <taxon>Zoogloeaceae</taxon>
        <taxon>Uliginosibacterium</taxon>
    </lineage>
</organism>
<reference evidence="3 4" key="1">
    <citation type="submission" date="2024-07" db="EMBL/GenBank/DDBJ databases">
        <title>Uliginosibacterium paludis KCTC:42655.</title>
        <authorList>
            <person name="Kim M.K."/>
        </authorList>
    </citation>
    <scope>NUCLEOTIDE SEQUENCE [LARGE SCALE GENOMIC DNA]</scope>
    <source>
        <strain evidence="3 4">KCTC 42655</strain>
    </source>
</reference>
<keyword evidence="3" id="KW-0808">Transferase</keyword>
<feature type="transmembrane region" description="Helical" evidence="1">
    <location>
        <begin position="318"/>
        <end position="339"/>
    </location>
</feature>
<protein>
    <submittedName>
        <fullName evidence="3">Acyltransferase family protein</fullName>
    </submittedName>
</protein>
<keyword evidence="4" id="KW-1185">Reference proteome</keyword>
<dbReference type="InterPro" id="IPR002656">
    <property type="entry name" value="Acyl_transf_3_dom"/>
</dbReference>
<keyword evidence="3" id="KW-0012">Acyltransferase</keyword>
<evidence type="ECO:0000313" key="3">
    <source>
        <dbReference type="EMBL" id="MET1489515.1"/>
    </source>
</evidence>
<feature type="transmembrane region" description="Helical" evidence="1">
    <location>
        <begin position="126"/>
        <end position="146"/>
    </location>
</feature>
<dbReference type="InterPro" id="IPR052734">
    <property type="entry name" value="Nod_factor_acetyltransferase"/>
</dbReference>
<comment type="caution">
    <text evidence="3">The sequence shown here is derived from an EMBL/GenBank/DDBJ whole genome shotgun (WGS) entry which is preliminary data.</text>
</comment>
<evidence type="ECO:0000259" key="2">
    <source>
        <dbReference type="Pfam" id="PF01757"/>
    </source>
</evidence>
<feature type="transmembrane region" description="Helical" evidence="1">
    <location>
        <begin position="198"/>
        <end position="219"/>
    </location>
</feature>
<gene>
    <name evidence="3" type="ORF">ABVT11_06720</name>
</gene>
<feature type="transmembrane region" description="Helical" evidence="1">
    <location>
        <begin position="76"/>
        <end position="94"/>
    </location>
</feature>
<sequence>MTTPSAAPLAAREIWIDALKGFGVALVVFGHNPELVGYGALRGLIYSFHMPMFFALSGLTLCALRPAQWAQRTLSLLWIYAMLSLVFLPLALMHDGNFIPTPQPVLPNILAGIAYGVSSTIRIDTLWFLPVLALGCLLAWPIVSACETRIGDERRRGFVLFGLALLLVTLGSAGLHDIDRSPMTKQLAWAGAGTQRLWPWTANIVPFITGFILLGRALVRLPEARPAVAGVAIACLGLLWIGCFLRSGAGMLPWTLDLSHAQIGPDPAWTTLAALAGCTFWILLLRRSGQQLRFAAWIGRSSLAVMVLHPMIQHSLSRIGGGIGPWLGFTGGLLIPVVLDRALLNRHSLGQLFFYPRNFLRKHQHGFR</sequence>
<evidence type="ECO:0000313" key="4">
    <source>
        <dbReference type="Proteomes" id="UP001548590"/>
    </source>
</evidence>
<feature type="transmembrane region" description="Helical" evidence="1">
    <location>
        <begin position="44"/>
        <end position="64"/>
    </location>
</feature>
<name>A0ABV2CNM3_9RHOO</name>
<proteinExistence type="predicted"/>
<dbReference type="RefSeq" id="WP_345925341.1">
    <property type="nucleotide sequence ID" value="NZ_JBDIVF010000002.1"/>
</dbReference>
<keyword evidence="1" id="KW-0472">Membrane</keyword>
<feature type="transmembrane region" description="Helical" evidence="1">
    <location>
        <begin position="226"/>
        <end position="247"/>
    </location>
</feature>
<accession>A0ABV2CNM3</accession>
<dbReference type="EMBL" id="JBEWLZ010000003">
    <property type="protein sequence ID" value="MET1489515.1"/>
    <property type="molecule type" value="Genomic_DNA"/>
</dbReference>
<dbReference type="PANTHER" id="PTHR37312">
    <property type="entry name" value="MEMBRANE-BOUND ACYLTRANSFERASE YKRP-RELATED"/>
    <property type="match status" value="1"/>
</dbReference>
<feature type="transmembrane region" description="Helical" evidence="1">
    <location>
        <begin position="158"/>
        <end position="178"/>
    </location>
</feature>
<dbReference type="Proteomes" id="UP001548590">
    <property type="component" value="Unassembled WGS sequence"/>
</dbReference>
<dbReference type="Pfam" id="PF01757">
    <property type="entry name" value="Acyl_transf_3"/>
    <property type="match status" value="1"/>
</dbReference>
<feature type="domain" description="Acyltransferase 3" evidence="2">
    <location>
        <begin position="14"/>
        <end position="338"/>
    </location>
</feature>
<keyword evidence="1" id="KW-0812">Transmembrane</keyword>
<keyword evidence="1" id="KW-1133">Transmembrane helix</keyword>